<sequence>MASAASRTYLAFQHNAKLHTLKTVVTAVRPFAELEEANRQLYKDGGEHDHVVVTEQTIFHPQGGGQPSDVGAMTTPAGGSSFAVASARMDAVRDARCCTLAASATAPRPSARATRSSRPSTGIRRCSTRACTRRHVLVPPLIRMYSTFVRFLH</sequence>
<dbReference type="STRING" id="645133.E3QJ22"/>
<evidence type="ECO:0000256" key="1">
    <source>
        <dbReference type="SAM" id="MobiDB-lite"/>
    </source>
</evidence>
<dbReference type="Proteomes" id="UP000008782">
    <property type="component" value="Unassembled WGS sequence"/>
</dbReference>
<gene>
    <name evidence="2" type="ORF">GLRG_06004</name>
</gene>
<evidence type="ECO:0008006" key="4">
    <source>
        <dbReference type="Google" id="ProtNLM"/>
    </source>
</evidence>
<evidence type="ECO:0000313" key="3">
    <source>
        <dbReference type="Proteomes" id="UP000008782"/>
    </source>
</evidence>
<evidence type="ECO:0000313" key="2">
    <source>
        <dbReference type="EMBL" id="EFQ30860.1"/>
    </source>
</evidence>
<dbReference type="RefSeq" id="XP_008094880.1">
    <property type="nucleotide sequence ID" value="XM_008096689.1"/>
</dbReference>
<dbReference type="PANTHER" id="PTHR43462:SF2">
    <property type="entry name" value="THREONYL AND ALANYL TRNA SYNTHETASE SECOND ADDITIONAL DOMAIN-CONTAINING PROTEIN"/>
    <property type="match status" value="1"/>
</dbReference>
<dbReference type="VEuPathDB" id="FungiDB:GLRG_06004"/>
<dbReference type="HOGENOM" id="CLU_1713116_0_0_1"/>
<name>E3QJ22_COLGM</name>
<dbReference type="GeneID" id="24411369"/>
<protein>
    <recommendedName>
        <fullName evidence="4">Alanyl-tRNA synthetase</fullName>
    </recommendedName>
</protein>
<feature type="compositionally biased region" description="Low complexity" evidence="1">
    <location>
        <begin position="106"/>
        <end position="121"/>
    </location>
</feature>
<reference evidence="3" key="1">
    <citation type="journal article" date="2012" name="Nat. Genet.">
        <title>Lifestyle transitions in plant pathogenic Colletotrichum fungi deciphered by genome and transcriptome analyses.</title>
        <authorList>
            <person name="O'Connell R.J."/>
            <person name="Thon M.R."/>
            <person name="Hacquard S."/>
            <person name="Amyotte S.G."/>
            <person name="Kleemann J."/>
            <person name="Torres M.F."/>
            <person name="Damm U."/>
            <person name="Buiate E.A."/>
            <person name="Epstein L."/>
            <person name="Alkan N."/>
            <person name="Altmueller J."/>
            <person name="Alvarado-Balderrama L."/>
            <person name="Bauser C.A."/>
            <person name="Becker C."/>
            <person name="Birren B.W."/>
            <person name="Chen Z."/>
            <person name="Choi J."/>
            <person name="Crouch J.A."/>
            <person name="Duvick J.P."/>
            <person name="Farman M.A."/>
            <person name="Gan P."/>
            <person name="Heiman D."/>
            <person name="Henrissat B."/>
            <person name="Howard R.J."/>
            <person name="Kabbage M."/>
            <person name="Koch C."/>
            <person name="Kracher B."/>
            <person name="Kubo Y."/>
            <person name="Law A.D."/>
            <person name="Lebrun M.-H."/>
            <person name="Lee Y.-H."/>
            <person name="Miyara I."/>
            <person name="Moore N."/>
            <person name="Neumann U."/>
            <person name="Nordstroem K."/>
            <person name="Panaccione D.G."/>
            <person name="Panstruga R."/>
            <person name="Place M."/>
            <person name="Proctor R.H."/>
            <person name="Prusky D."/>
            <person name="Rech G."/>
            <person name="Reinhardt R."/>
            <person name="Rollins J.A."/>
            <person name="Rounsley S."/>
            <person name="Schardl C.L."/>
            <person name="Schwartz D.C."/>
            <person name="Shenoy N."/>
            <person name="Shirasu K."/>
            <person name="Sikhakolli U.R."/>
            <person name="Stueber K."/>
            <person name="Sukno S.A."/>
            <person name="Sweigard J.A."/>
            <person name="Takano Y."/>
            <person name="Takahara H."/>
            <person name="Trail F."/>
            <person name="van der Does H.C."/>
            <person name="Voll L.M."/>
            <person name="Will I."/>
            <person name="Young S."/>
            <person name="Zeng Q."/>
            <person name="Zhang J."/>
            <person name="Zhou S."/>
            <person name="Dickman M.B."/>
            <person name="Schulze-Lefert P."/>
            <person name="Ver Loren van Themaat E."/>
            <person name="Ma L.-J."/>
            <person name="Vaillancourt L.J."/>
        </authorList>
    </citation>
    <scope>NUCLEOTIDE SEQUENCE [LARGE SCALE GENOMIC DNA]</scope>
    <source>
        <strain evidence="3">M1.001 / M2 / FGSC 10212</strain>
    </source>
</reference>
<dbReference type="PANTHER" id="PTHR43462">
    <property type="entry name" value="ALANYL-TRNA EDITING PROTEIN"/>
    <property type="match status" value="1"/>
</dbReference>
<dbReference type="InterPro" id="IPR009000">
    <property type="entry name" value="Transl_B-barrel_sf"/>
</dbReference>
<accession>E3QJ22</accession>
<dbReference type="InterPro" id="IPR051335">
    <property type="entry name" value="Alanyl-tRNA_Editing_Enzymes"/>
</dbReference>
<dbReference type="AlphaFoldDB" id="E3QJ22"/>
<keyword evidence="3" id="KW-1185">Reference proteome</keyword>
<organism evidence="3">
    <name type="scientific">Colletotrichum graminicola (strain M1.001 / M2 / FGSC 10212)</name>
    <name type="common">Maize anthracnose fungus</name>
    <name type="synonym">Glomerella graminicola</name>
    <dbReference type="NCBI Taxonomy" id="645133"/>
    <lineage>
        <taxon>Eukaryota</taxon>
        <taxon>Fungi</taxon>
        <taxon>Dikarya</taxon>
        <taxon>Ascomycota</taxon>
        <taxon>Pezizomycotina</taxon>
        <taxon>Sordariomycetes</taxon>
        <taxon>Hypocreomycetidae</taxon>
        <taxon>Glomerellales</taxon>
        <taxon>Glomerellaceae</taxon>
        <taxon>Colletotrichum</taxon>
        <taxon>Colletotrichum graminicola species complex</taxon>
    </lineage>
</organism>
<dbReference type="eggNOG" id="KOG2105">
    <property type="taxonomic scope" value="Eukaryota"/>
</dbReference>
<feature type="region of interest" description="Disordered" evidence="1">
    <location>
        <begin position="106"/>
        <end position="125"/>
    </location>
</feature>
<dbReference type="Gene3D" id="2.40.30.130">
    <property type="match status" value="1"/>
</dbReference>
<dbReference type="OrthoDB" id="288942at2759"/>
<dbReference type="EMBL" id="GG697351">
    <property type="protein sequence ID" value="EFQ30860.1"/>
    <property type="molecule type" value="Genomic_DNA"/>
</dbReference>
<proteinExistence type="predicted"/>
<dbReference type="SUPFAM" id="SSF50447">
    <property type="entry name" value="Translation proteins"/>
    <property type="match status" value="1"/>
</dbReference>